<dbReference type="EMBL" id="CP017774">
    <property type="protein sequence ID" value="APA00005.1"/>
    <property type="molecule type" value="Genomic_DNA"/>
</dbReference>
<keyword evidence="1" id="KW-0812">Transmembrane</keyword>
<evidence type="ECO:0000256" key="1">
    <source>
        <dbReference type="SAM" id="Phobius"/>
    </source>
</evidence>
<keyword evidence="1" id="KW-1133">Transmembrane helix</keyword>
<keyword evidence="3" id="KW-1185">Reference proteome</keyword>
<feature type="transmembrane region" description="Helical" evidence="1">
    <location>
        <begin position="107"/>
        <end position="124"/>
    </location>
</feature>
<keyword evidence="1" id="KW-0472">Membrane</keyword>
<organism evidence="2 3">
    <name type="scientific">Flavobacterium commune</name>
    <dbReference type="NCBI Taxonomy" id="1306519"/>
    <lineage>
        <taxon>Bacteria</taxon>
        <taxon>Pseudomonadati</taxon>
        <taxon>Bacteroidota</taxon>
        <taxon>Flavobacteriia</taxon>
        <taxon>Flavobacteriales</taxon>
        <taxon>Flavobacteriaceae</taxon>
        <taxon>Flavobacterium</taxon>
    </lineage>
</organism>
<evidence type="ECO:0000313" key="3">
    <source>
        <dbReference type="Proteomes" id="UP000178198"/>
    </source>
</evidence>
<dbReference type="STRING" id="1306519.BIW12_11505"/>
<feature type="transmembrane region" description="Helical" evidence="1">
    <location>
        <begin position="78"/>
        <end position="100"/>
    </location>
</feature>
<protein>
    <recommendedName>
        <fullName evidence="4">DUF3784 domain-containing protein</fullName>
    </recommendedName>
</protein>
<sequence>MFTLIGMSLLFIAIGFIVNEHNAKYLLSGYNTMSEEERKKVNIKAYIQYFRRFHLFLGISFFPIGTLLTYFIDENATGVFIGIYPILAYTFFIATSFKYFNSQKNKIGVFILLGALILIIGFLGRDLQENKMFINSETIEFQGSYGEIVPLKTIKSIELVSDKPKITLRTNGFSLGSVKKGYFKTDKGEIVKLILNGDNKPYILLTKLDGKKIYYSAKEESNEKLFEEIKSTPAK</sequence>
<gene>
    <name evidence="2" type="ORF">BIW12_11505</name>
</gene>
<dbReference type="KEGG" id="fcm:BIW12_11505"/>
<dbReference type="AlphaFoldDB" id="A0A1D9PCF7"/>
<evidence type="ECO:0000313" key="2">
    <source>
        <dbReference type="EMBL" id="APA00005.1"/>
    </source>
</evidence>
<dbReference type="Proteomes" id="UP000178198">
    <property type="component" value="Chromosome"/>
</dbReference>
<dbReference type="Pfam" id="PF12650">
    <property type="entry name" value="DUF3784"/>
    <property type="match status" value="1"/>
</dbReference>
<dbReference type="InterPro" id="IPR017259">
    <property type="entry name" value="UCP037672"/>
</dbReference>
<name>A0A1D9PCF7_9FLAO</name>
<proteinExistence type="predicted"/>
<feature type="transmembrane region" description="Helical" evidence="1">
    <location>
        <begin position="53"/>
        <end position="72"/>
    </location>
</feature>
<accession>A0A1D9PCF7</accession>
<evidence type="ECO:0008006" key="4">
    <source>
        <dbReference type="Google" id="ProtNLM"/>
    </source>
</evidence>
<reference evidence="2 3" key="1">
    <citation type="submission" date="2016-10" db="EMBL/GenBank/DDBJ databases">
        <title>Complete Genome Sequence of Flavobacterium sp. PK15.</title>
        <authorList>
            <person name="Ekwe A."/>
            <person name="Kim S.B."/>
        </authorList>
    </citation>
    <scope>NUCLEOTIDE SEQUENCE [LARGE SCALE GENOMIC DNA]</scope>
    <source>
        <strain evidence="2 3">PK15</strain>
    </source>
</reference>